<evidence type="ECO:0000313" key="4">
    <source>
        <dbReference type="Proteomes" id="UP000321933"/>
    </source>
</evidence>
<gene>
    <name evidence="3" type="ORF">FVW59_11225</name>
</gene>
<reference evidence="3 4" key="1">
    <citation type="submission" date="2019-08" db="EMBL/GenBank/DDBJ databases">
        <title>Parahaliea maris sp. nov., isolated from the surface seawater.</title>
        <authorList>
            <person name="Liu Y."/>
        </authorList>
    </citation>
    <scope>NUCLEOTIDE SEQUENCE [LARGE SCALE GENOMIC DNA]</scope>
    <source>
        <strain evidence="3 4">S2-26</strain>
    </source>
</reference>
<accession>A0A5C8ZVY8</accession>
<dbReference type="EMBL" id="VRYZ01000004">
    <property type="protein sequence ID" value="TXS91720.1"/>
    <property type="molecule type" value="Genomic_DNA"/>
</dbReference>
<dbReference type="Gene3D" id="3.10.129.10">
    <property type="entry name" value="Hotdog Thioesterase"/>
    <property type="match status" value="1"/>
</dbReference>
<dbReference type="Pfam" id="PF13279">
    <property type="entry name" value="4HBT_2"/>
    <property type="match status" value="1"/>
</dbReference>
<dbReference type="GO" id="GO:0047617">
    <property type="term" value="F:fatty acyl-CoA hydrolase activity"/>
    <property type="evidence" value="ECO:0007669"/>
    <property type="project" value="TreeGrafter"/>
</dbReference>
<dbReference type="OrthoDB" id="333038at2"/>
<organism evidence="3 4">
    <name type="scientific">Parahaliea aestuarii</name>
    <dbReference type="NCBI Taxonomy" id="1852021"/>
    <lineage>
        <taxon>Bacteria</taxon>
        <taxon>Pseudomonadati</taxon>
        <taxon>Pseudomonadota</taxon>
        <taxon>Gammaproteobacteria</taxon>
        <taxon>Cellvibrionales</taxon>
        <taxon>Halieaceae</taxon>
        <taxon>Parahaliea</taxon>
    </lineage>
</organism>
<dbReference type="PANTHER" id="PTHR31793">
    <property type="entry name" value="4-HYDROXYBENZOYL-COA THIOESTERASE FAMILY MEMBER"/>
    <property type="match status" value="1"/>
</dbReference>
<keyword evidence="4" id="KW-1185">Reference proteome</keyword>
<dbReference type="CDD" id="cd00586">
    <property type="entry name" value="4HBT"/>
    <property type="match status" value="1"/>
</dbReference>
<name>A0A5C8ZVY8_9GAMM</name>
<evidence type="ECO:0000256" key="2">
    <source>
        <dbReference type="ARBA" id="ARBA00022801"/>
    </source>
</evidence>
<comment type="similarity">
    <text evidence="1">Belongs to the 4-hydroxybenzoyl-CoA thioesterase family.</text>
</comment>
<dbReference type="AlphaFoldDB" id="A0A5C8ZVY8"/>
<evidence type="ECO:0000256" key="1">
    <source>
        <dbReference type="ARBA" id="ARBA00005953"/>
    </source>
</evidence>
<dbReference type="RefSeq" id="WP_148064416.1">
    <property type="nucleotide sequence ID" value="NZ_VRYZ01000004.1"/>
</dbReference>
<dbReference type="InterPro" id="IPR050563">
    <property type="entry name" value="4-hydroxybenzoyl-CoA_TE"/>
</dbReference>
<proteinExistence type="inferred from homology"/>
<comment type="caution">
    <text evidence="3">The sequence shown here is derived from an EMBL/GenBank/DDBJ whole genome shotgun (WGS) entry which is preliminary data.</text>
</comment>
<evidence type="ECO:0000313" key="3">
    <source>
        <dbReference type="EMBL" id="TXS91720.1"/>
    </source>
</evidence>
<dbReference type="PANTHER" id="PTHR31793:SF27">
    <property type="entry name" value="NOVEL THIOESTERASE SUPERFAMILY DOMAIN AND SAPOSIN A-TYPE DOMAIN CONTAINING PROTEIN (0610012H03RIK)"/>
    <property type="match status" value="1"/>
</dbReference>
<protein>
    <submittedName>
        <fullName evidence="3">Thioesterase</fullName>
    </submittedName>
</protein>
<keyword evidence="2" id="KW-0378">Hydrolase</keyword>
<sequence length="142" mass="16041">MARKTIDLPAQFLYQTDYDVLYTDVNNANHLGADRVLPIAMEAQLRFIKQIGYEDAIAFEDAGLIMAHSEVAYLSEAGYGDRLRVELGAGEFAGKSFQFIYRISNLTREQEMARVATTLLCFDYKRRCVVAVPDAFRQRCGA</sequence>
<dbReference type="SUPFAM" id="SSF54637">
    <property type="entry name" value="Thioesterase/thiol ester dehydrase-isomerase"/>
    <property type="match status" value="1"/>
</dbReference>
<dbReference type="InterPro" id="IPR029069">
    <property type="entry name" value="HotDog_dom_sf"/>
</dbReference>
<dbReference type="Proteomes" id="UP000321933">
    <property type="component" value="Unassembled WGS sequence"/>
</dbReference>